<dbReference type="Pfam" id="PF12796">
    <property type="entry name" value="Ank_2"/>
    <property type="match status" value="1"/>
</dbReference>
<dbReference type="RefSeq" id="XP_005763394.1">
    <property type="nucleotide sequence ID" value="XM_005763337.1"/>
</dbReference>
<reference evidence="3" key="2">
    <citation type="submission" date="2024-10" db="UniProtKB">
        <authorList>
            <consortium name="EnsemblProtists"/>
        </authorList>
    </citation>
    <scope>IDENTIFICATION</scope>
</reference>
<dbReference type="SMART" id="SM00248">
    <property type="entry name" value="ANK"/>
    <property type="match status" value="4"/>
</dbReference>
<dbReference type="EnsemblProtists" id="EOD10965">
    <property type="protein sequence ID" value="EOD10965"/>
    <property type="gene ID" value="EMIHUDRAFT_215305"/>
</dbReference>
<name>A0A0D3II80_EMIH1</name>
<keyword evidence="2" id="KW-0040">ANK repeat</keyword>
<keyword evidence="4" id="KW-1185">Reference proteome</keyword>
<dbReference type="PANTHER" id="PTHR24161:SF124">
    <property type="entry name" value="TRANSIENT RECEPTOR POTENTIAL CHANNEL PYREXIA"/>
    <property type="match status" value="1"/>
</dbReference>
<reference evidence="4" key="1">
    <citation type="journal article" date="2013" name="Nature">
        <title>Pan genome of the phytoplankton Emiliania underpins its global distribution.</title>
        <authorList>
            <person name="Read B.A."/>
            <person name="Kegel J."/>
            <person name="Klute M.J."/>
            <person name="Kuo A."/>
            <person name="Lefebvre S.C."/>
            <person name="Maumus F."/>
            <person name="Mayer C."/>
            <person name="Miller J."/>
            <person name="Monier A."/>
            <person name="Salamov A."/>
            <person name="Young J."/>
            <person name="Aguilar M."/>
            <person name="Claverie J.M."/>
            <person name="Frickenhaus S."/>
            <person name="Gonzalez K."/>
            <person name="Herman E.K."/>
            <person name="Lin Y.C."/>
            <person name="Napier J."/>
            <person name="Ogata H."/>
            <person name="Sarno A.F."/>
            <person name="Shmutz J."/>
            <person name="Schroeder D."/>
            <person name="de Vargas C."/>
            <person name="Verret F."/>
            <person name="von Dassow P."/>
            <person name="Valentin K."/>
            <person name="Van de Peer Y."/>
            <person name="Wheeler G."/>
            <person name="Dacks J.B."/>
            <person name="Delwiche C.F."/>
            <person name="Dyhrman S.T."/>
            <person name="Glockner G."/>
            <person name="John U."/>
            <person name="Richards T."/>
            <person name="Worden A.Z."/>
            <person name="Zhang X."/>
            <person name="Grigoriev I.V."/>
            <person name="Allen A.E."/>
            <person name="Bidle K."/>
            <person name="Borodovsky M."/>
            <person name="Bowler C."/>
            <person name="Brownlee C."/>
            <person name="Cock J.M."/>
            <person name="Elias M."/>
            <person name="Gladyshev V.N."/>
            <person name="Groth M."/>
            <person name="Guda C."/>
            <person name="Hadaegh A."/>
            <person name="Iglesias-Rodriguez M.D."/>
            <person name="Jenkins J."/>
            <person name="Jones B.M."/>
            <person name="Lawson T."/>
            <person name="Leese F."/>
            <person name="Lindquist E."/>
            <person name="Lobanov A."/>
            <person name="Lomsadze A."/>
            <person name="Malik S.B."/>
            <person name="Marsh M.E."/>
            <person name="Mackinder L."/>
            <person name="Mock T."/>
            <person name="Mueller-Roeber B."/>
            <person name="Pagarete A."/>
            <person name="Parker M."/>
            <person name="Probert I."/>
            <person name="Quesneville H."/>
            <person name="Raines C."/>
            <person name="Rensing S.A."/>
            <person name="Riano-Pachon D.M."/>
            <person name="Richier S."/>
            <person name="Rokitta S."/>
            <person name="Shiraiwa Y."/>
            <person name="Soanes D.M."/>
            <person name="van der Giezen M."/>
            <person name="Wahlund T.M."/>
            <person name="Williams B."/>
            <person name="Wilson W."/>
            <person name="Wolfe G."/>
            <person name="Wurch L.L."/>
        </authorList>
    </citation>
    <scope>NUCLEOTIDE SEQUENCE</scope>
</reference>
<sequence>MSLTPAEAAFEARRHCNALPLRTNWPQTPLGAAVGAGSSACVKLLLRAQADPDIECDPLGSTALSCACSSVVKNASVIAQLLKAGADADRVSNRGGYQCTPLTFACIPSSSGQQEVKEEQEAAVRALVREGADLLATNADGSTALQYLLRNGPRGGSSRTWDSVRLLCALGGRQPGDEEVLADDEDPLARSLDRFMRATADYTPLMHLAGLHDTRLVRALLVEDGFPLPSPFRALPSLPPHIPHPYQTLDTSSTGLDQIRFGSHGVYPQHEDGEFGKELASSFETRRLLSWHYVMRAWRDTFRARRIVVWWLKVSSERACAPDGPARKRDREEFEAAFGAAAGIGS</sequence>
<dbReference type="SUPFAM" id="SSF48403">
    <property type="entry name" value="Ankyrin repeat"/>
    <property type="match status" value="1"/>
</dbReference>
<evidence type="ECO:0000313" key="4">
    <source>
        <dbReference type="Proteomes" id="UP000013827"/>
    </source>
</evidence>
<dbReference type="KEGG" id="ehx:EMIHUDRAFT_215305"/>
<protein>
    <recommendedName>
        <fullName evidence="5">Ankyrin</fullName>
    </recommendedName>
</protein>
<evidence type="ECO:0000256" key="1">
    <source>
        <dbReference type="ARBA" id="ARBA00022737"/>
    </source>
</evidence>
<proteinExistence type="predicted"/>
<dbReference type="Gene3D" id="1.25.40.20">
    <property type="entry name" value="Ankyrin repeat-containing domain"/>
    <property type="match status" value="1"/>
</dbReference>
<dbReference type="InterPro" id="IPR036770">
    <property type="entry name" value="Ankyrin_rpt-contain_sf"/>
</dbReference>
<evidence type="ECO:0000313" key="3">
    <source>
        <dbReference type="EnsemblProtists" id="EOD10965"/>
    </source>
</evidence>
<organism evidence="3 4">
    <name type="scientific">Emiliania huxleyi (strain CCMP1516)</name>
    <dbReference type="NCBI Taxonomy" id="280463"/>
    <lineage>
        <taxon>Eukaryota</taxon>
        <taxon>Haptista</taxon>
        <taxon>Haptophyta</taxon>
        <taxon>Prymnesiophyceae</taxon>
        <taxon>Isochrysidales</taxon>
        <taxon>Noelaerhabdaceae</taxon>
        <taxon>Emiliania</taxon>
    </lineage>
</organism>
<dbReference type="PaxDb" id="2903-EOD10965"/>
<keyword evidence="1" id="KW-0677">Repeat</keyword>
<dbReference type="HOGENOM" id="CLU_802747_0_0_1"/>
<evidence type="ECO:0000256" key="2">
    <source>
        <dbReference type="ARBA" id="ARBA00023043"/>
    </source>
</evidence>
<dbReference type="InterPro" id="IPR002110">
    <property type="entry name" value="Ankyrin_rpt"/>
</dbReference>
<dbReference type="GeneID" id="17257032"/>
<dbReference type="PANTHER" id="PTHR24161">
    <property type="entry name" value="ANK_REP_REGION DOMAIN-CONTAINING PROTEIN-RELATED"/>
    <property type="match status" value="1"/>
</dbReference>
<accession>A0A0D3II80</accession>
<dbReference type="AlphaFoldDB" id="A0A0D3II80"/>
<dbReference type="Proteomes" id="UP000013827">
    <property type="component" value="Unassembled WGS sequence"/>
</dbReference>
<evidence type="ECO:0008006" key="5">
    <source>
        <dbReference type="Google" id="ProtNLM"/>
    </source>
</evidence>